<comment type="caution">
    <text evidence="2">The sequence shown here is derived from an EMBL/GenBank/DDBJ whole genome shotgun (WGS) entry which is preliminary data.</text>
</comment>
<dbReference type="PANTHER" id="PTHR40396:SF1">
    <property type="entry name" value="ATPASE AAA-TYPE CORE DOMAIN-CONTAINING PROTEIN"/>
    <property type="match status" value="1"/>
</dbReference>
<evidence type="ECO:0000313" key="3">
    <source>
        <dbReference type="Proteomes" id="UP001595885"/>
    </source>
</evidence>
<dbReference type="SUPFAM" id="SSF52540">
    <property type="entry name" value="P-loop containing nucleoside triphosphate hydrolases"/>
    <property type="match status" value="1"/>
</dbReference>
<evidence type="ECO:0000313" key="2">
    <source>
        <dbReference type="EMBL" id="MFC4740365.1"/>
    </source>
</evidence>
<accession>A0ABV9P643</accession>
<proteinExistence type="predicted"/>
<keyword evidence="3" id="KW-1185">Reference proteome</keyword>
<gene>
    <name evidence="2" type="ORF">ACFO3U_10205</name>
</gene>
<organism evidence="2 3">
    <name type="scientific">Flavobacterium ponti</name>
    <dbReference type="NCBI Taxonomy" id="665133"/>
    <lineage>
        <taxon>Bacteria</taxon>
        <taxon>Pseudomonadati</taxon>
        <taxon>Bacteroidota</taxon>
        <taxon>Flavobacteriia</taxon>
        <taxon>Flavobacteriales</taxon>
        <taxon>Flavobacteriaceae</taxon>
        <taxon>Flavobacterium</taxon>
    </lineage>
</organism>
<dbReference type="PIRSF" id="PIRSF029347">
    <property type="entry name" value="RecF"/>
    <property type="match status" value="1"/>
</dbReference>
<dbReference type="Proteomes" id="UP001595885">
    <property type="component" value="Unassembled WGS sequence"/>
</dbReference>
<dbReference type="InterPro" id="IPR027417">
    <property type="entry name" value="P-loop_NTPase"/>
</dbReference>
<evidence type="ECO:0000259" key="1">
    <source>
        <dbReference type="Pfam" id="PF13304"/>
    </source>
</evidence>
<reference evidence="3" key="1">
    <citation type="journal article" date="2019" name="Int. J. Syst. Evol. Microbiol.">
        <title>The Global Catalogue of Microorganisms (GCM) 10K type strain sequencing project: providing services to taxonomists for standard genome sequencing and annotation.</title>
        <authorList>
            <consortium name="The Broad Institute Genomics Platform"/>
            <consortium name="The Broad Institute Genome Sequencing Center for Infectious Disease"/>
            <person name="Wu L."/>
            <person name="Ma J."/>
        </authorList>
    </citation>
    <scope>NUCLEOTIDE SEQUENCE [LARGE SCALE GENOMIC DNA]</scope>
    <source>
        <strain evidence="3">CCUG 50349</strain>
    </source>
</reference>
<dbReference type="InterPro" id="IPR003959">
    <property type="entry name" value="ATPase_AAA_core"/>
</dbReference>
<dbReference type="EMBL" id="JBHSGW010000025">
    <property type="protein sequence ID" value="MFC4740365.1"/>
    <property type="molecule type" value="Genomic_DNA"/>
</dbReference>
<sequence>MINSIEIENFRSIQRCEVKLNPLTVIVGANSTGKSNLIKGIDFISDVTQFGLVDAIYNRGGINEILPKQYKDLNKKIKFKVEFKIDPPENWFEEYGELKVVYSLTFKKATNNVIKIEEEELFIDSVFLLANHIKKVNDNKNPVKLDIKTLKKYRDSSINFYRDSEGKFAYKTNFQLNKENIQLLLNWIGLGGILGNNLDSENLKSLFDNLLNNVKNNNSKVFLSSDRLIFNFSQHLKKIVNELQSISRYDLFINELRQEQSISNSNKVSTSGDNIPTVVKKFIKNNKTAWNRIVDTMSNISPYFTKAYCETLRAGKEYLVFEEIFDGRPIESWEASDGTLRALAILLCLESHSEGSTVLIEEPEHGLHPWAVKDLMSHIRKTIEIKNIQVILTTHSQQVLECLKPEELLITERNENGTHYMTIGDIINVENISMGEIGSLWTKGLLNGVPKTI</sequence>
<dbReference type="Pfam" id="PF13304">
    <property type="entry name" value="AAA_21"/>
    <property type="match status" value="1"/>
</dbReference>
<name>A0ABV9P643_9FLAO</name>
<dbReference type="PANTHER" id="PTHR40396">
    <property type="entry name" value="ATPASE-LIKE PROTEIN"/>
    <property type="match status" value="1"/>
</dbReference>
<dbReference type="InterPro" id="IPR014555">
    <property type="entry name" value="RecF-like"/>
</dbReference>
<protein>
    <submittedName>
        <fullName evidence="2">AAA family ATPase</fullName>
    </submittedName>
</protein>
<dbReference type="Gene3D" id="3.40.50.300">
    <property type="entry name" value="P-loop containing nucleotide triphosphate hydrolases"/>
    <property type="match status" value="1"/>
</dbReference>
<feature type="domain" description="ATPase AAA-type core" evidence="1">
    <location>
        <begin position="23"/>
        <end position="400"/>
    </location>
</feature>
<dbReference type="RefSeq" id="WP_379741588.1">
    <property type="nucleotide sequence ID" value="NZ_JBHSGW010000025.1"/>
</dbReference>